<evidence type="ECO:0000313" key="10">
    <source>
        <dbReference type="EMBL" id="SUB88227.1"/>
    </source>
</evidence>
<evidence type="ECO:0000256" key="2">
    <source>
        <dbReference type="ARBA" id="ARBA00022448"/>
    </source>
</evidence>
<dbReference type="STRING" id="28115.HQ47_06905"/>
<gene>
    <name evidence="10" type="primary">ssuC</name>
    <name evidence="9" type="ORF">HQ47_06905</name>
    <name evidence="10" type="ORF">NCTC11632_00290</name>
</gene>
<accession>A0A0A2E8A7</accession>
<evidence type="ECO:0000256" key="6">
    <source>
        <dbReference type="ARBA" id="ARBA00023136"/>
    </source>
</evidence>
<keyword evidence="4 7" id="KW-0812">Transmembrane</keyword>
<dbReference type="Pfam" id="PF00528">
    <property type="entry name" value="BPD_transp_1"/>
    <property type="match status" value="1"/>
</dbReference>
<evidence type="ECO:0000256" key="4">
    <source>
        <dbReference type="ARBA" id="ARBA00022692"/>
    </source>
</evidence>
<dbReference type="eggNOG" id="COG0600">
    <property type="taxonomic scope" value="Bacteria"/>
</dbReference>
<feature type="transmembrane region" description="Helical" evidence="7">
    <location>
        <begin position="203"/>
        <end position="225"/>
    </location>
</feature>
<evidence type="ECO:0000259" key="8">
    <source>
        <dbReference type="PROSITE" id="PS50928"/>
    </source>
</evidence>
<dbReference type="Proteomes" id="UP000254156">
    <property type="component" value="Unassembled WGS sequence"/>
</dbReference>
<dbReference type="SUPFAM" id="SSF161098">
    <property type="entry name" value="MetI-like"/>
    <property type="match status" value="1"/>
</dbReference>
<keyword evidence="11" id="KW-1185">Reference proteome</keyword>
<evidence type="ECO:0000256" key="7">
    <source>
        <dbReference type="RuleBase" id="RU363032"/>
    </source>
</evidence>
<evidence type="ECO:0000256" key="5">
    <source>
        <dbReference type="ARBA" id="ARBA00022989"/>
    </source>
</evidence>
<sequence>MFQGALLLHVIWFVAALLVDKPLLPGPVTVYRSIGTVLEKGLALHLAYSMRRVSVALLIAFGIGIGMALSMYRWPRFGRLMSSFVYFSYPIPKLALLPVVLLLLGMGETPKIVFIVLIILFQIIIALRDSLRSIPEEHFTAVRSMGATYRQKIHYVIFPAILPDALSALRVAIGTAISVLFVAETYGTRYGMGFYIVDSWMRVDYVAMYVAIVLLSLGGFLLFWLTDVVETLVCRWNKYR</sequence>
<proteinExistence type="inferred from homology"/>
<evidence type="ECO:0000256" key="1">
    <source>
        <dbReference type="ARBA" id="ARBA00004651"/>
    </source>
</evidence>
<comment type="subcellular location">
    <subcellularLocation>
        <location evidence="1 7">Cell membrane</location>
        <topology evidence="1 7">Multi-pass membrane protein</topology>
    </subcellularLocation>
</comment>
<organism evidence="9 11">
    <name type="scientific">Porphyromonas macacae</name>
    <dbReference type="NCBI Taxonomy" id="28115"/>
    <lineage>
        <taxon>Bacteria</taxon>
        <taxon>Pseudomonadati</taxon>
        <taxon>Bacteroidota</taxon>
        <taxon>Bacteroidia</taxon>
        <taxon>Bacteroidales</taxon>
        <taxon>Porphyromonadaceae</taxon>
        <taxon>Porphyromonas</taxon>
    </lineage>
</organism>
<dbReference type="AlphaFoldDB" id="A0A0A2E8A7"/>
<keyword evidence="3" id="KW-1003">Cell membrane</keyword>
<dbReference type="PANTHER" id="PTHR30151">
    <property type="entry name" value="ALKANE SULFONATE ABC TRANSPORTER-RELATED, MEMBRANE SUBUNIT"/>
    <property type="match status" value="1"/>
</dbReference>
<dbReference type="GO" id="GO:0005886">
    <property type="term" value="C:plasma membrane"/>
    <property type="evidence" value="ECO:0007669"/>
    <property type="project" value="UniProtKB-SubCell"/>
</dbReference>
<dbReference type="InterPro" id="IPR035906">
    <property type="entry name" value="MetI-like_sf"/>
</dbReference>
<protein>
    <submittedName>
        <fullName evidence="9">ABC transporter permease</fullName>
    </submittedName>
    <submittedName>
        <fullName evidence="10">Aliphatic sulfonates transport permease protein ssuC</fullName>
    </submittedName>
</protein>
<feature type="transmembrane region" description="Helical" evidence="7">
    <location>
        <begin position="84"/>
        <end position="106"/>
    </location>
</feature>
<dbReference type="GO" id="GO:0055085">
    <property type="term" value="P:transmembrane transport"/>
    <property type="evidence" value="ECO:0007669"/>
    <property type="project" value="InterPro"/>
</dbReference>
<keyword evidence="6 7" id="KW-0472">Membrane</keyword>
<dbReference type="Gene3D" id="1.10.3720.10">
    <property type="entry name" value="MetI-like"/>
    <property type="match status" value="1"/>
</dbReference>
<feature type="domain" description="ABC transmembrane type-1" evidence="8">
    <location>
        <begin position="46"/>
        <end position="223"/>
    </location>
</feature>
<reference evidence="9 11" key="1">
    <citation type="submission" date="2014-09" db="EMBL/GenBank/DDBJ databases">
        <title>Draft Genome Sequence of Porphyromonas macacae COT-192_OH2859.</title>
        <authorList>
            <person name="Wallis C."/>
            <person name="Deusch O."/>
            <person name="O'Flynn C."/>
            <person name="Davis I."/>
            <person name="Horsfall A."/>
            <person name="Kirkwood N."/>
            <person name="Harris S."/>
            <person name="Eisen J.A."/>
            <person name="Coil D.A."/>
            <person name="Darling A.E."/>
            <person name="Jospin G."/>
            <person name="Alexiev A."/>
        </authorList>
    </citation>
    <scope>NUCLEOTIDE SEQUENCE [LARGE SCALE GENOMIC DNA]</scope>
    <source>
        <strain evidence="11">COT-192 OH2859</strain>
        <strain evidence="9">COT-192_OH2859</strain>
    </source>
</reference>
<keyword evidence="2 7" id="KW-0813">Transport</keyword>
<dbReference type="EMBL" id="UGTF01000002">
    <property type="protein sequence ID" value="SUB88227.1"/>
    <property type="molecule type" value="Genomic_DNA"/>
</dbReference>
<dbReference type="PROSITE" id="PS50928">
    <property type="entry name" value="ABC_TM1"/>
    <property type="match status" value="1"/>
</dbReference>
<evidence type="ECO:0000313" key="11">
    <source>
        <dbReference type="Proteomes" id="UP000030103"/>
    </source>
</evidence>
<comment type="similarity">
    <text evidence="7">Belongs to the binding-protein-dependent transport system permease family.</text>
</comment>
<dbReference type="Proteomes" id="UP000030103">
    <property type="component" value="Unassembled WGS sequence"/>
</dbReference>
<dbReference type="CDD" id="cd06261">
    <property type="entry name" value="TM_PBP2"/>
    <property type="match status" value="1"/>
</dbReference>
<feature type="transmembrane region" description="Helical" evidence="7">
    <location>
        <begin position="152"/>
        <end position="183"/>
    </location>
</feature>
<evidence type="ECO:0000313" key="9">
    <source>
        <dbReference type="EMBL" id="KGN73675.1"/>
    </source>
</evidence>
<reference evidence="10 12" key="2">
    <citation type="submission" date="2018-06" db="EMBL/GenBank/DDBJ databases">
        <authorList>
            <consortium name="Pathogen Informatics"/>
            <person name="Doyle S."/>
        </authorList>
    </citation>
    <scope>NUCLEOTIDE SEQUENCE [LARGE SCALE GENOMIC DNA]</scope>
    <source>
        <strain evidence="10 12">NCTC11632</strain>
    </source>
</reference>
<evidence type="ECO:0000256" key="3">
    <source>
        <dbReference type="ARBA" id="ARBA00022475"/>
    </source>
</evidence>
<dbReference type="OrthoDB" id="9804353at2"/>
<dbReference type="PANTHER" id="PTHR30151:SF0">
    <property type="entry name" value="ABC TRANSPORTER PERMEASE PROTEIN MJ0413-RELATED"/>
    <property type="match status" value="1"/>
</dbReference>
<feature type="transmembrane region" description="Helical" evidence="7">
    <location>
        <begin position="49"/>
        <end position="72"/>
    </location>
</feature>
<name>A0A0A2E8A7_9PORP</name>
<dbReference type="InterPro" id="IPR000515">
    <property type="entry name" value="MetI-like"/>
</dbReference>
<dbReference type="EMBL" id="JRFA01000019">
    <property type="protein sequence ID" value="KGN73675.1"/>
    <property type="molecule type" value="Genomic_DNA"/>
</dbReference>
<keyword evidence="5 7" id="KW-1133">Transmembrane helix</keyword>
<evidence type="ECO:0000313" key="12">
    <source>
        <dbReference type="Proteomes" id="UP000254156"/>
    </source>
</evidence>
<feature type="transmembrane region" description="Helical" evidence="7">
    <location>
        <begin position="112"/>
        <end position="131"/>
    </location>
</feature>